<evidence type="ECO:0000313" key="3">
    <source>
        <dbReference type="Proteomes" id="UP000228987"/>
    </source>
</evidence>
<feature type="transmembrane region" description="Helical" evidence="1">
    <location>
        <begin position="23"/>
        <end position="44"/>
    </location>
</feature>
<proteinExistence type="predicted"/>
<keyword evidence="1" id="KW-1133">Transmembrane helix</keyword>
<evidence type="ECO:0000313" key="2">
    <source>
        <dbReference type="EMBL" id="PCJ42188.1"/>
    </source>
</evidence>
<evidence type="ECO:0000256" key="1">
    <source>
        <dbReference type="SAM" id="Phobius"/>
    </source>
</evidence>
<protein>
    <submittedName>
        <fullName evidence="2">Uncharacterized protein</fullName>
    </submittedName>
</protein>
<comment type="caution">
    <text evidence="2">The sequence shown here is derived from an EMBL/GenBank/DDBJ whole genome shotgun (WGS) entry which is preliminary data.</text>
</comment>
<name>A0A2A5CF92_9GAMM</name>
<accession>A0A2A5CF92</accession>
<dbReference type="Proteomes" id="UP000228987">
    <property type="component" value="Unassembled WGS sequence"/>
</dbReference>
<reference evidence="3" key="1">
    <citation type="submission" date="2017-08" db="EMBL/GenBank/DDBJ databases">
        <title>A dynamic microbial community with high functional redundancy inhabits the cold, oxic subseafloor aquifer.</title>
        <authorList>
            <person name="Tully B.J."/>
            <person name="Wheat C.G."/>
            <person name="Glazer B.T."/>
            <person name="Huber J.A."/>
        </authorList>
    </citation>
    <scope>NUCLEOTIDE SEQUENCE [LARGE SCALE GENOMIC DNA]</scope>
</reference>
<gene>
    <name evidence="2" type="ORF">COA71_06255</name>
</gene>
<keyword evidence="1" id="KW-0472">Membrane</keyword>
<dbReference type="EMBL" id="NVWI01000003">
    <property type="protein sequence ID" value="PCJ42188.1"/>
    <property type="molecule type" value="Genomic_DNA"/>
</dbReference>
<keyword evidence="1" id="KW-0812">Transmembrane</keyword>
<organism evidence="2 3">
    <name type="scientific">SAR86 cluster bacterium</name>
    <dbReference type="NCBI Taxonomy" id="2030880"/>
    <lineage>
        <taxon>Bacteria</taxon>
        <taxon>Pseudomonadati</taxon>
        <taxon>Pseudomonadota</taxon>
        <taxon>Gammaproteobacteria</taxon>
        <taxon>SAR86 cluster</taxon>
    </lineage>
</organism>
<sequence length="64" mass="7514">MATADIDLAIVINANANHYHLQYVYYLYIIFLFFNAIQIVYFATTRLTKFVLKKGEVLSYESQE</sequence>
<dbReference type="AlphaFoldDB" id="A0A2A5CF92"/>